<dbReference type="Proteomes" id="UP001203423">
    <property type="component" value="Unassembled WGS sequence"/>
</dbReference>
<organism evidence="1 2">
    <name type="scientific">Shewanella surugensis</name>
    <dbReference type="NCBI Taxonomy" id="212020"/>
    <lineage>
        <taxon>Bacteria</taxon>
        <taxon>Pseudomonadati</taxon>
        <taxon>Pseudomonadota</taxon>
        <taxon>Gammaproteobacteria</taxon>
        <taxon>Alteromonadales</taxon>
        <taxon>Shewanellaceae</taxon>
        <taxon>Shewanella</taxon>
    </lineage>
</organism>
<comment type="caution">
    <text evidence="1">The sequence shown here is derived from an EMBL/GenBank/DDBJ whole genome shotgun (WGS) entry which is preliminary data.</text>
</comment>
<evidence type="ECO:0000313" key="1">
    <source>
        <dbReference type="EMBL" id="MCL1125074.1"/>
    </source>
</evidence>
<dbReference type="SUPFAM" id="SSF47162">
    <property type="entry name" value="Apolipoprotein"/>
    <property type="match status" value="1"/>
</dbReference>
<proteinExistence type="predicted"/>
<evidence type="ECO:0000313" key="2">
    <source>
        <dbReference type="Proteomes" id="UP001203423"/>
    </source>
</evidence>
<dbReference type="EMBL" id="JAKIKS010000039">
    <property type="protein sequence ID" value="MCL1125074.1"/>
    <property type="molecule type" value="Genomic_DNA"/>
</dbReference>
<protein>
    <submittedName>
        <fullName evidence="1">Apolipoprotein A1/A4/E family protein</fullName>
    </submittedName>
</protein>
<dbReference type="RefSeq" id="WP_248940352.1">
    <property type="nucleotide sequence ID" value="NZ_JAKIKS010000039.1"/>
</dbReference>
<accession>A0ABT0LBI8</accession>
<reference evidence="1 2" key="1">
    <citation type="submission" date="2022-01" db="EMBL/GenBank/DDBJ databases">
        <title>Whole genome-based taxonomy of the Shewanellaceae.</title>
        <authorList>
            <person name="Martin-Rodriguez A.J."/>
        </authorList>
    </citation>
    <scope>NUCLEOTIDE SEQUENCE [LARGE SCALE GENOMIC DNA]</scope>
    <source>
        <strain evidence="1 2">DSM 17177</strain>
    </source>
</reference>
<keyword evidence="2" id="KW-1185">Reference proteome</keyword>
<gene>
    <name evidence="1" type="ORF">L2764_11460</name>
</gene>
<name>A0ABT0LBI8_9GAMM</name>
<dbReference type="Gene3D" id="1.20.120.20">
    <property type="entry name" value="Apolipoprotein"/>
    <property type="match status" value="1"/>
</dbReference>
<sequence>MRNWIILAILVALAYYLYTKSDGVDKPMDSAQTFVESTQDKLDKATDAQMDTLEAKVQSLKATIDAKLSGTEKQAFDLLAQSKEKMKQFVDEYCAPSAPQSSSFSKDSQDYICKELQN</sequence>